<dbReference type="Proteomes" id="UP000067243">
    <property type="component" value="Chromosome"/>
</dbReference>
<dbReference type="RefSeq" id="WP_075048836.1">
    <property type="nucleotide sequence ID" value="NZ_CP012328.1"/>
</dbReference>
<dbReference type="Gene3D" id="3.40.1440.10">
    <property type="entry name" value="GIY-YIG endonuclease"/>
    <property type="match status" value="1"/>
</dbReference>
<dbReference type="OrthoDB" id="389314at2"/>
<dbReference type="InterPro" id="IPR000305">
    <property type="entry name" value="GIY-YIG_endonuc"/>
</dbReference>
<accession>A0A0K1P7K7</accession>
<dbReference type="Pfam" id="PF01541">
    <property type="entry name" value="GIY-YIG"/>
    <property type="match status" value="1"/>
</dbReference>
<feature type="domain" description="GIY-YIG" evidence="1">
    <location>
        <begin position="54"/>
        <end position="143"/>
    </location>
</feature>
<evidence type="ECO:0000313" key="2">
    <source>
        <dbReference type="EMBL" id="AKU80278.1"/>
    </source>
</evidence>
<dbReference type="KEGG" id="stur:STURON_001032"/>
<dbReference type="SUPFAM" id="SSF82771">
    <property type="entry name" value="GIY-YIG endonuclease"/>
    <property type="match status" value="1"/>
</dbReference>
<evidence type="ECO:0000313" key="3">
    <source>
        <dbReference type="Proteomes" id="UP000067243"/>
    </source>
</evidence>
<sequence length="203" mass="24229">MNAQEKFNIIKDVKTKLKQELIRLHEAYYYKIINYLKGLKICIDYNLIKKEKTVFSGVYLMYCEIDNEIIFTYVGESIDLFKRFRQHVANLNTTKKKYKKMRSLGASEKNIKFLILTFESDQNKRLLLETYYIYILRSKIYNLNTKLLSKKAKCDQNHGNMTSKLLNVNKLSIKLNVFVKCRNKLCKQIINLYDFNGLLYNRI</sequence>
<dbReference type="PROSITE" id="PS50164">
    <property type="entry name" value="GIY_YIG"/>
    <property type="match status" value="1"/>
</dbReference>
<proteinExistence type="predicted"/>
<protein>
    <recommendedName>
        <fullName evidence="1">GIY-YIG domain-containing protein</fullName>
    </recommendedName>
</protein>
<dbReference type="PATRIC" id="fig|216946.3.peg.1068"/>
<reference evidence="2 3" key="1">
    <citation type="journal article" date="2015" name="Genome Announc.">
        <title>Complete Genome Sequence of Spiroplasma turonicum Strain Tab4cT, a Parasite of a Horse Fly, Haematopota sp. (Diptera: Tabanidae).</title>
        <authorList>
            <person name="Davis R.E."/>
            <person name="Shao J."/>
            <person name="Zhao Y."/>
            <person name="Gasparich G.E."/>
            <person name="Gaynor B.J."/>
            <person name="Donofrio N."/>
        </authorList>
    </citation>
    <scope>NUCLEOTIDE SEQUENCE [LARGE SCALE GENOMIC DNA]</scope>
    <source>
        <strain evidence="2 3">Tab4c</strain>
    </source>
</reference>
<name>A0A0K1P7K7_9MOLU</name>
<dbReference type="STRING" id="216946.STURO_v1c10280"/>
<gene>
    <name evidence="2" type="ORF">STURON_001032</name>
</gene>
<dbReference type="InterPro" id="IPR035901">
    <property type="entry name" value="GIY-YIG_endonuc_sf"/>
</dbReference>
<dbReference type="SMART" id="SM00465">
    <property type="entry name" value="GIYc"/>
    <property type="match status" value="1"/>
</dbReference>
<dbReference type="AlphaFoldDB" id="A0A0K1P7K7"/>
<evidence type="ECO:0000259" key="1">
    <source>
        <dbReference type="PROSITE" id="PS50164"/>
    </source>
</evidence>
<dbReference type="EMBL" id="CP012328">
    <property type="protein sequence ID" value="AKU80278.1"/>
    <property type="molecule type" value="Genomic_DNA"/>
</dbReference>
<organism evidence="2 3">
    <name type="scientific">Spiroplasma turonicum</name>
    <dbReference type="NCBI Taxonomy" id="216946"/>
    <lineage>
        <taxon>Bacteria</taxon>
        <taxon>Bacillati</taxon>
        <taxon>Mycoplasmatota</taxon>
        <taxon>Mollicutes</taxon>
        <taxon>Entomoplasmatales</taxon>
        <taxon>Spiroplasmataceae</taxon>
        <taxon>Spiroplasma</taxon>
    </lineage>
</organism>
<keyword evidence="3" id="KW-1185">Reference proteome</keyword>